<organism evidence="2 3">
    <name type="scientific">Salix purpurea</name>
    <name type="common">Purple osier willow</name>
    <dbReference type="NCBI Taxonomy" id="77065"/>
    <lineage>
        <taxon>Eukaryota</taxon>
        <taxon>Viridiplantae</taxon>
        <taxon>Streptophyta</taxon>
        <taxon>Embryophyta</taxon>
        <taxon>Tracheophyta</taxon>
        <taxon>Spermatophyta</taxon>
        <taxon>Magnoliopsida</taxon>
        <taxon>eudicotyledons</taxon>
        <taxon>Gunneridae</taxon>
        <taxon>Pentapetalae</taxon>
        <taxon>rosids</taxon>
        <taxon>fabids</taxon>
        <taxon>Malpighiales</taxon>
        <taxon>Salicaceae</taxon>
        <taxon>Saliceae</taxon>
        <taxon>Salix</taxon>
    </lineage>
</organism>
<keyword evidence="3" id="KW-1185">Reference proteome</keyword>
<name>A0A9Q0WCK0_SALPP</name>
<evidence type="ECO:0000313" key="3">
    <source>
        <dbReference type="Proteomes" id="UP001151532"/>
    </source>
</evidence>
<accession>A0A9Q0WCK0</accession>
<evidence type="ECO:0000313" key="2">
    <source>
        <dbReference type="EMBL" id="KAJ6763238.1"/>
    </source>
</evidence>
<evidence type="ECO:0000256" key="1">
    <source>
        <dbReference type="SAM" id="MobiDB-lite"/>
    </source>
</evidence>
<dbReference type="Proteomes" id="UP001151532">
    <property type="component" value="Chromosome 13"/>
</dbReference>
<protein>
    <submittedName>
        <fullName evidence="2">Uncharacterized protein</fullName>
    </submittedName>
</protein>
<feature type="region of interest" description="Disordered" evidence="1">
    <location>
        <begin position="1"/>
        <end position="90"/>
    </location>
</feature>
<reference evidence="2" key="1">
    <citation type="submission" date="2022-11" db="EMBL/GenBank/DDBJ databases">
        <authorList>
            <person name="Hyden B.L."/>
            <person name="Feng K."/>
            <person name="Yates T."/>
            <person name="Jawdy S."/>
            <person name="Smart L.B."/>
            <person name="Muchero W."/>
        </authorList>
    </citation>
    <scope>NUCLEOTIDE SEQUENCE</scope>
    <source>
        <tissue evidence="2">Shoot tip</tissue>
    </source>
</reference>
<sequence>MEDGPNLLGRDKQPPLPTTTQQETYAEDTTHREVKAGVQLVSQEGKGSSIARGEQVTQSSKLKQPRIDDEDAEDAEVAGKATTSRYEDCQTTSRDEIIAWSPPVIRKKKGGRGRPGASRV</sequence>
<comment type="caution">
    <text evidence="2">The sequence shown here is derived from an EMBL/GenBank/DDBJ whole genome shotgun (WGS) entry which is preliminary data.</text>
</comment>
<gene>
    <name evidence="2" type="ORF">OIU79_023893</name>
</gene>
<proteinExistence type="predicted"/>
<dbReference type="EMBL" id="JAPFFK010000005">
    <property type="protein sequence ID" value="KAJ6763238.1"/>
    <property type="molecule type" value="Genomic_DNA"/>
</dbReference>
<reference evidence="2" key="2">
    <citation type="journal article" date="2023" name="Int. J. Mol. Sci.">
        <title>De Novo Assembly and Annotation of 11 Diverse Shrub Willow (Salix) Genomes Reveals Novel Gene Organization in Sex-Linked Regions.</title>
        <authorList>
            <person name="Hyden B."/>
            <person name="Feng K."/>
            <person name="Yates T.B."/>
            <person name="Jawdy S."/>
            <person name="Cereghino C."/>
            <person name="Smart L.B."/>
            <person name="Muchero W."/>
        </authorList>
    </citation>
    <scope>NUCLEOTIDE SEQUENCE</scope>
    <source>
        <tissue evidence="2">Shoot tip</tissue>
    </source>
</reference>
<dbReference type="AlphaFoldDB" id="A0A9Q0WCK0"/>